<dbReference type="Pfam" id="PF04519">
    <property type="entry name" value="Bactofilin"/>
    <property type="match status" value="1"/>
</dbReference>
<proteinExistence type="inferred from homology"/>
<dbReference type="AlphaFoldDB" id="A0A8E2A120"/>
<evidence type="ECO:0000313" key="2">
    <source>
        <dbReference type="EMBL" id="NYI49483.1"/>
    </source>
</evidence>
<dbReference type="InterPro" id="IPR007607">
    <property type="entry name" value="BacA/B"/>
</dbReference>
<accession>A0A8E2A120</accession>
<protein>
    <submittedName>
        <fullName evidence="2">Cytoskeletal protein CcmA (Bactofilin family)</fullName>
    </submittedName>
</protein>
<sequence>MMNLKHKEETPAGGLHNVLSSGSAIKGNVMADTDFRLDGKVEGDILCGGKIVIGPKGSVLGNVTAENAEIMGEIAGCVKVNGKLVLKSTARIAGDICIRSIEIEPNARFNGKCIMSCEE</sequence>
<gene>
    <name evidence="2" type="ORF">F5613_001561</name>
</gene>
<evidence type="ECO:0000256" key="1">
    <source>
        <dbReference type="ARBA" id="ARBA00044755"/>
    </source>
</evidence>
<keyword evidence="3" id="KW-1185">Reference proteome</keyword>
<name>A0A8E2A120_9PORP</name>
<dbReference type="PANTHER" id="PTHR35024:SF4">
    <property type="entry name" value="POLYMER-FORMING CYTOSKELETAL PROTEIN"/>
    <property type="match status" value="1"/>
</dbReference>
<dbReference type="PANTHER" id="PTHR35024">
    <property type="entry name" value="HYPOTHETICAL CYTOSOLIC PROTEIN"/>
    <property type="match status" value="1"/>
</dbReference>
<dbReference type="EMBL" id="JACCCY010000002">
    <property type="protein sequence ID" value="NYI49483.1"/>
    <property type="molecule type" value="Genomic_DNA"/>
</dbReference>
<reference evidence="2 3" key="1">
    <citation type="submission" date="2020-07" db="EMBL/GenBank/DDBJ databases">
        <title>Genomic Encyclopedia of Type Strains, Phase IV (KMG-IV): sequencing the most valuable type-strain genomes for metagenomic binning, comparative biology and taxonomic classification.</title>
        <authorList>
            <person name="Goeker M."/>
        </authorList>
    </citation>
    <scope>NUCLEOTIDE SEQUENCE [LARGE SCALE GENOMIC DNA]</scope>
    <source>
        <strain evidence="2 3">DSM 23697</strain>
    </source>
</reference>
<organism evidence="2 3">
    <name type="scientific">Macellibacteroides fermentans</name>
    <dbReference type="NCBI Taxonomy" id="879969"/>
    <lineage>
        <taxon>Bacteria</taxon>
        <taxon>Pseudomonadati</taxon>
        <taxon>Bacteroidota</taxon>
        <taxon>Bacteroidia</taxon>
        <taxon>Bacteroidales</taxon>
        <taxon>Porphyromonadaceae</taxon>
        <taxon>Macellibacteroides</taxon>
    </lineage>
</organism>
<evidence type="ECO:0000313" key="3">
    <source>
        <dbReference type="Proteomes" id="UP000574332"/>
    </source>
</evidence>
<comment type="caution">
    <text evidence="2">The sequence shown here is derived from an EMBL/GenBank/DDBJ whole genome shotgun (WGS) entry which is preliminary data.</text>
</comment>
<dbReference type="Proteomes" id="UP000574332">
    <property type="component" value="Unassembled WGS sequence"/>
</dbReference>
<comment type="similarity">
    <text evidence="1">Belongs to the bactofilin family.</text>
</comment>